<evidence type="ECO:0000259" key="3">
    <source>
        <dbReference type="Pfam" id="PF20177"/>
    </source>
</evidence>
<dbReference type="RefSeq" id="WP_082371072.1">
    <property type="nucleotide sequence ID" value="NZ_ANBS01000001.1"/>
</dbReference>
<name>A0A8H2J9N6_MYCMU</name>
<dbReference type="EMBL" id="CP062008">
    <property type="protein sequence ID" value="QPG70444.1"/>
    <property type="molecule type" value="Genomic_DNA"/>
</dbReference>
<feature type="transmembrane region" description="Helical" evidence="2">
    <location>
        <begin position="124"/>
        <end position="141"/>
    </location>
</feature>
<keyword evidence="2" id="KW-0472">Membrane</keyword>
<sequence>MSAEHHGPEAALDRRSALPSIPGIPWWGAIVLAVTATAVGFAYDAGTGDKELSAFFTFCYVAGCVLAVLGVRRSGIFTAVIQPPLILFVAVPGAYFMFHSDKIAGIKDLLINCGYPLIERFPTMFFTAATVLVLGLVRWFVLPQFQTFDEDDAEEAVAEPKPRRSRRQADDDQVAPAGLAATLSAKLTKLTTGQTPRSSRTRANPSRRSAAESPRRGTADPQRAPRPSRARAQVSDTELIEPVPGQMRRPRPARPRPAATDSYAVPDEPRRRPRPAGEPRRAAQERYDYREPRERDRYERPTQRPSGAEPRRRRYAGEPYEPGDRYQSPARPSRNAPPSGAHHPVSRVRYRGADDDAAEQHAERRPRQSHNNWD</sequence>
<evidence type="ECO:0000256" key="2">
    <source>
        <dbReference type="SAM" id="Phobius"/>
    </source>
</evidence>
<feature type="compositionally biased region" description="Basic and acidic residues" evidence="1">
    <location>
        <begin position="209"/>
        <end position="218"/>
    </location>
</feature>
<feature type="transmembrane region" description="Helical" evidence="2">
    <location>
        <begin position="24"/>
        <end position="45"/>
    </location>
</feature>
<organism evidence="5">
    <name type="scientific">Mycolicibacterium mucogenicum DSM 44124</name>
    <dbReference type="NCBI Taxonomy" id="1226753"/>
    <lineage>
        <taxon>Bacteria</taxon>
        <taxon>Bacillati</taxon>
        <taxon>Actinomycetota</taxon>
        <taxon>Actinomycetes</taxon>
        <taxon>Mycobacteriales</taxon>
        <taxon>Mycobacteriaceae</taxon>
        <taxon>Mycolicibacterium</taxon>
    </lineage>
</organism>
<keyword evidence="2" id="KW-1133">Transmembrane helix</keyword>
<keyword evidence="2" id="KW-0812">Transmembrane</keyword>
<dbReference type="AlphaFoldDB" id="A0A8H2J9N6"/>
<dbReference type="KEGG" id="mmuc:C1S78_005445"/>
<keyword evidence="6" id="KW-1185">Reference proteome</keyword>
<proteinExistence type="predicted"/>
<dbReference type="GeneID" id="76724336"/>
<reference evidence="4 6" key="3">
    <citation type="journal article" date="2019" name="Sci. Rep.">
        <title>Insight into the biology of Mycobacterium mucogenicum and Mycobacterium neoaurum clade members.</title>
        <authorList>
            <person name="Behra P.R.K."/>
            <person name="Pettersson B.M.F."/>
            <person name="Ramesh M."/>
            <person name="Dasgupta S."/>
            <person name="Kirsebom L.A."/>
        </authorList>
    </citation>
    <scope>NUCLEOTIDE SEQUENCE [LARGE SCALE GENOMIC DNA]</scope>
    <source>
        <strain evidence="4 6">DSM 44124</strain>
    </source>
</reference>
<dbReference type="Proteomes" id="UP000309231">
    <property type="component" value="Chromosome"/>
</dbReference>
<feature type="region of interest" description="Disordered" evidence="1">
    <location>
        <begin position="152"/>
        <end position="374"/>
    </location>
</feature>
<dbReference type="EMBL" id="POTL01000001">
    <property type="protein sequence ID" value="TLH51879.1"/>
    <property type="molecule type" value="Genomic_DNA"/>
</dbReference>
<feature type="compositionally biased region" description="Low complexity" evidence="1">
    <location>
        <begin position="219"/>
        <end position="232"/>
    </location>
</feature>
<feature type="compositionally biased region" description="Basic and acidic residues" evidence="1">
    <location>
        <begin position="351"/>
        <end position="366"/>
    </location>
</feature>
<reference evidence="5" key="1">
    <citation type="submission" date="2018-01" db="EMBL/GenBank/DDBJ databases">
        <title>Comparative genomics of Mycobacterium mucogenicum and Mycobacterium neoaurum clade members emphasizing tRNA and non-coding RNA.</title>
        <authorList>
            <person name="Behra P.R.K."/>
            <person name="Pettersson B.M.F."/>
            <person name="Das S."/>
            <person name="Dasgupta S."/>
            <person name="Kirsebom L.A."/>
        </authorList>
    </citation>
    <scope>NUCLEOTIDE SEQUENCE</scope>
    <source>
        <strain evidence="5">DSM 44124</strain>
    </source>
</reference>
<feature type="compositionally biased region" description="Basic and acidic residues" evidence="1">
    <location>
        <begin position="267"/>
        <end position="302"/>
    </location>
</feature>
<feature type="compositionally biased region" description="Basic and acidic residues" evidence="1">
    <location>
        <begin position="158"/>
        <end position="170"/>
    </location>
</feature>
<accession>A0A8H2J9N6</accession>
<feature type="transmembrane region" description="Helical" evidence="2">
    <location>
        <begin position="52"/>
        <end position="70"/>
    </location>
</feature>
<feature type="domain" description="DUF6542" evidence="3">
    <location>
        <begin position="23"/>
        <end position="142"/>
    </location>
</feature>
<feature type="compositionally biased region" description="Low complexity" evidence="1">
    <location>
        <begin position="328"/>
        <end position="339"/>
    </location>
</feature>
<evidence type="ECO:0000313" key="6">
    <source>
        <dbReference type="Proteomes" id="UP000309231"/>
    </source>
</evidence>
<feature type="transmembrane region" description="Helical" evidence="2">
    <location>
        <begin position="76"/>
        <end position="98"/>
    </location>
</feature>
<feature type="compositionally biased region" description="Low complexity" evidence="1">
    <location>
        <begin position="177"/>
        <end position="193"/>
    </location>
</feature>
<evidence type="ECO:0000256" key="1">
    <source>
        <dbReference type="SAM" id="MobiDB-lite"/>
    </source>
</evidence>
<evidence type="ECO:0000313" key="4">
    <source>
        <dbReference type="EMBL" id="QPG70444.1"/>
    </source>
</evidence>
<evidence type="ECO:0000313" key="5">
    <source>
        <dbReference type="EMBL" id="TLH51879.1"/>
    </source>
</evidence>
<gene>
    <name evidence="4" type="ORF">C1S78_005445</name>
    <name evidence="5" type="ORF">C1S78_05435</name>
</gene>
<reference evidence="4 6" key="2">
    <citation type="journal article" date="2019" name="BMC Evol. Biol.">
        <title>Comparative genomics of Mycobacterium mucogenicum and Mycobacterium neoaurum clade members emphasizing tRNA and non-coding RNA.</title>
        <authorList>
            <person name="Behra P.R.K."/>
            <person name="Pettersson B.M.F."/>
            <person name="Das S."/>
            <person name="Dasgupta S."/>
            <person name="Kirsebom L.A."/>
        </authorList>
    </citation>
    <scope>NUCLEOTIDE SEQUENCE [LARGE SCALE GENOMIC DNA]</scope>
    <source>
        <strain evidence="4 6">DSM 44124</strain>
    </source>
</reference>
<protein>
    <recommendedName>
        <fullName evidence="3">DUF6542 domain-containing protein</fullName>
    </recommendedName>
</protein>
<dbReference type="Pfam" id="PF20177">
    <property type="entry name" value="DUF6542"/>
    <property type="match status" value="1"/>
</dbReference>
<dbReference type="InterPro" id="IPR046672">
    <property type="entry name" value="DUF6542"/>
</dbReference>